<dbReference type="OrthoDB" id="3232941at2759"/>
<sequence length="130" mass="14834">MPDHSRPFQTDKCVKCSQNYCHLADAGLCHFKKGISVVSQWTGTEHKEMEKVFVGLLSSVAEDNVLMIACALLNFIYYAQFQQHMDKTLTSMQDSLRLFHAHRAILVKLGICKHFNIPKIHSLIHYVSSI</sequence>
<evidence type="ECO:0000313" key="2">
    <source>
        <dbReference type="Proteomes" id="UP000053989"/>
    </source>
</evidence>
<evidence type="ECO:0000313" key="1">
    <source>
        <dbReference type="EMBL" id="KIM50131.1"/>
    </source>
</evidence>
<dbReference type="EMBL" id="KN822680">
    <property type="protein sequence ID" value="KIM50131.1"/>
    <property type="molecule type" value="Genomic_DNA"/>
</dbReference>
<dbReference type="AlphaFoldDB" id="A0A0C3D220"/>
<gene>
    <name evidence="1" type="ORF">SCLCIDRAFT_34620</name>
</gene>
<dbReference type="STRING" id="1036808.A0A0C3D220"/>
<dbReference type="Proteomes" id="UP000053989">
    <property type="component" value="Unassembled WGS sequence"/>
</dbReference>
<organism evidence="1 2">
    <name type="scientific">Scleroderma citrinum Foug A</name>
    <dbReference type="NCBI Taxonomy" id="1036808"/>
    <lineage>
        <taxon>Eukaryota</taxon>
        <taxon>Fungi</taxon>
        <taxon>Dikarya</taxon>
        <taxon>Basidiomycota</taxon>
        <taxon>Agaricomycotina</taxon>
        <taxon>Agaricomycetes</taxon>
        <taxon>Agaricomycetidae</taxon>
        <taxon>Boletales</taxon>
        <taxon>Sclerodermatineae</taxon>
        <taxon>Sclerodermataceae</taxon>
        <taxon>Scleroderma</taxon>
    </lineage>
</organism>
<proteinExistence type="predicted"/>
<protein>
    <submittedName>
        <fullName evidence="1">Uncharacterized protein</fullName>
    </submittedName>
</protein>
<keyword evidence="2" id="KW-1185">Reference proteome</keyword>
<dbReference type="InParanoid" id="A0A0C3D220"/>
<reference evidence="2" key="2">
    <citation type="submission" date="2015-01" db="EMBL/GenBank/DDBJ databases">
        <title>Evolutionary Origins and Diversification of the Mycorrhizal Mutualists.</title>
        <authorList>
            <consortium name="DOE Joint Genome Institute"/>
            <consortium name="Mycorrhizal Genomics Consortium"/>
            <person name="Kohler A."/>
            <person name="Kuo A."/>
            <person name="Nagy L.G."/>
            <person name="Floudas D."/>
            <person name="Copeland A."/>
            <person name="Barry K.W."/>
            <person name="Cichocki N."/>
            <person name="Veneault-Fourrey C."/>
            <person name="LaButti K."/>
            <person name="Lindquist E.A."/>
            <person name="Lipzen A."/>
            <person name="Lundell T."/>
            <person name="Morin E."/>
            <person name="Murat C."/>
            <person name="Riley R."/>
            <person name="Ohm R."/>
            <person name="Sun H."/>
            <person name="Tunlid A."/>
            <person name="Henrissat B."/>
            <person name="Grigoriev I.V."/>
            <person name="Hibbett D.S."/>
            <person name="Martin F."/>
        </authorList>
    </citation>
    <scope>NUCLEOTIDE SEQUENCE [LARGE SCALE GENOMIC DNA]</scope>
    <source>
        <strain evidence="2">Foug A</strain>
    </source>
</reference>
<reference evidence="1 2" key="1">
    <citation type="submission" date="2014-04" db="EMBL/GenBank/DDBJ databases">
        <authorList>
            <consortium name="DOE Joint Genome Institute"/>
            <person name="Kuo A."/>
            <person name="Kohler A."/>
            <person name="Nagy L.G."/>
            <person name="Floudas D."/>
            <person name="Copeland A."/>
            <person name="Barry K.W."/>
            <person name="Cichocki N."/>
            <person name="Veneault-Fourrey C."/>
            <person name="LaButti K."/>
            <person name="Lindquist E.A."/>
            <person name="Lipzen A."/>
            <person name="Lundell T."/>
            <person name="Morin E."/>
            <person name="Murat C."/>
            <person name="Sun H."/>
            <person name="Tunlid A."/>
            <person name="Henrissat B."/>
            <person name="Grigoriev I.V."/>
            <person name="Hibbett D.S."/>
            <person name="Martin F."/>
            <person name="Nordberg H.P."/>
            <person name="Cantor M.N."/>
            <person name="Hua S.X."/>
        </authorList>
    </citation>
    <scope>NUCLEOTIDE SEQUENCE [LARGE SCALE GENOMIC DNA]</scope>
    <source>
        <strain evidence="1 2">Foug A</strain>
    </source>
</reference>
<accession>A0A0C3D220</accession>
<dbReference type="HOGENOM" id="CLU_159496_0_0_1"/>
<name>A0A0C3D220_9AGAM</name>